<accession>A0AAE0AIY4</accession>
<evidence type="ECO:0000313" key="7">
    <source>
        <dbReference type="Proteomes" id="UP001281410"/>
    </source>
</evidence>
<dbReference type="InterPro" id="IPR050517">
    <property type="entry name" value="DDR_Repair_Kinase"/>
</dbReference>
<organism evidence="6 7">
    <name type="scientific">Dipteronia sinensis</name>
    <dbReference type="NCBI Taxonomy" id="43782"/>
    <lineage>
        <taxon>Eukaryota</taxon>
        <taxon>Viridiplantae</taxon>
        <taxon>Streptophyta</taxon>
        <taxon>Embryophyta</taxon>
        <taxon>Tracheophyta</taxon>
        <taxon>Spermatophyta</taxon>
        <taxon>Magnoliopsida</taxon>
        <taxon>eudicotyledons</taxon>
        <taxon>Gunneridae</taxon>
        <taxon>Pentapetalae</taxon>
        <taxon>rosids</taxon>
        <taxon>malvids</taxon>
        <taxon>Sapindales</taxon>
        <taxon>Sapindaceae</taxon>
        <taxon>Hippocastanoideae</taxon>
        <taxon>Acereae</taxon>
        <taxon>Dipteronia</taxon>
    </lineage>
</organism>
<evidence type="ECO:0000259" key="5">
    <source>
        <dbReference type="Pfam" id="PF02259"/>
    </source>
</evidence>
<dbReference type="GO" id="GO:0000723">
    <property type="term" value="P:telomere maintenance"/>
    <property type="evidence" value="ECO:0007669"/>
    <property type="project" value="TreeGrafter"/>
</dbReference>
<dbReference type="Proteomes" id="UP001281410">
    <property type="component" value="Unassembled WGS sequence"/>
</dbReference>
<keyword evidence="4" id="KW-0539">Nucleus</keyword>
<keyword evidence="2" id="KW-0418">Kinase</keyword>
<dbReference type="PANTHER" id="PTHR11139">
    <property type="entry name" value="ATAXIA TELANGIECTASIA MUTATED ATM -RELATED"/>
    <property type="match status" value="1"/>
</dbReference>
<dbReference type="GO" id="GO:0005694">
    <property type="term" value="C:chromosome"/>
    <property type="evidence" value="ECO:0007669"/>
    <property type="project" value="TreeGrafter"/>
</dbReference>
<keyword evidence="7" id="KW-1185">Reference proteome</keyword>
<dbReference type="AlphaFoldDB" id="A0AAE0AIY4"/>
<keyword evidence="2" id="KW-0808">Transferase</keyword>
<dbReference type="EMBL" id="JANJYJ010000004">
    <property type="protein sequence ID" value="KAK3218570.1"/>
    <property type="molecule type" value="Genomic_DNA"/>
</dbReference>
<evidence type="ECO:0000256" key="1">
    <source>
        <dbReference type="ARBA" id="ARBA00004123"/>
    </source>
</evidence>
<dbReference type="Pfam" id="PF02259">
    <property type="entry name" value="FAT"/>
    <property type="match status" value="1"/>
</dbReference>
<dbReference type="PANTHER" id="PTHR11139:SF69">
    <property type="entry name" value="SERINE_THREONINE-PROTEIN KINASE ATR"/>
    <property type="match status" value="1"/>
</dbReference>
<feature type="domain" description="PIK-related kinase FAT" evidence="5">
    <location>
        <begin position="47"/>
        <end position="141"/>
    </location>
</feature>
<sequence>MEPKSVQRHSDVLNCLLNMCHLQAMVTHVDGLISRIPQYKKTWGMQGLQAAWRIGRWHLMEEYLSSSEHNASFDMYFAKILLAMMKKDHSSVGLQIGLSKQALVASLAAAGMDSYMRAYPFIVKLNLLQKLEDFDALLDNDYGKVGKSTKIHSTITLCKRATFGSPETGTWCSSWELLDSVCKALSNGWSLRDCKPSNSRSSGFQCS</sequence>
<dbReference type="GO" id="GO:0006281">
    <property type="term" value="P:DNA repair"/>
    <property type="evidence" value="ECO:0007669"/>
    <property type="project" value="TreeGrafter"/>
</dbReference>
<evidence type="ECO:0000256" key="3">
    <source>
        <dbReference type="ARBA" id="ARBA00022763"/>
    </source>
</evidence>
<evidence type="ECO:0000313" key="6">
    <source>
        <dbReference type="EMBL" id="KAK3218570.1"/>
    </source>
</evidence>
<comment type="caution">
    <text evidence="6">The sequence shown here is derived from an EMBL/GenBank/DDBJ whole genome shotgun (WGS) entry which is preliminary data.</text>
</comment>
<name>A0AAE0AIY4_9ROSI</name>
<reference evidence="6" key="1">
    <citation type="journal article" date="2023" name="Plant J.">
        <title>Genome sequences and population genomics provide insights into the demographic history, inbreeding, and mutation load of two 'living fossil' tree species of Dipteronia.</title>
        <authorList>
            <person name="Feng Y."/>
            <person name="Comes H.P."/>
            <person name="Chen J."/>
            <person name="Zhu S."/>
            <person name="Lu R."/>
            <person name="Zhang X."/>
            <person name="Li P."/>
            <person name="Qiu J."/>
            <person name="Olsen K.M."/>
            <person name="Qiu Y."/>
        </authorList>
    </citation>
    <scope>NUCLEOTIDE SEQUENCE</scope>
    <source>
        <strain evidence="6">NBL</strain>
    </source>
</reference>
<gene>
    <name evidence="6" type="ORF">Dsin_012540</name>
</gene>
<keyword evidence="3" id="KW-0227">DNA damage</keyword>
<comment type="subcellular location">
    <subcellularLocation>
        <location evidence="1">Nucleus</location>
    </subcellularLocation>
</comment>
<proteinExistence type="predicted"/>
<protein>
    <recommendedName>
        <fullName evidence="5">PIK-related kinase FAT domain-containing protein</fullName>
    </recommendedName>
</protein>
<dbReference type="GO" id="GO:0005634">
    <property type="term" value="C:nucleus"/>
    <property type="evidence" value="ECO:0007669"/>
    <property type="project" value="UniProtKB-SubCell"/>
</dbReference>
<evidence type="ECO:0000256" key="4">
    <source>
        <dbReference type="ARBA" id="ARBA00023242"/>
    </source>
</evidence>
<dbReference type="GO" id="GO:0004674">
    <property type="term" value="F:protein serine/threonine kinase activity"/>
    <property type="evidence" value="ECO:0007669"/>
    <property type="project" value="UniProtKB-KW"/>
</dbReference>
<dbReference type="InterPro" id="IPR003151">
    <property type="entry name" value="PIK-rel_kinase_FAT"/>
</dbReference>
<dbReference type="GO" id="GO:0000077">
    <property type="term" value="P:DNA damage checkpoint signaling"/>
    <property type="evidence" value="ECO:0007669"/>
    <property type="project" value="TreeGrafter"/>
</dbReference>
<keyword evidence="2" id="KW-0723">Serine/threonine-protein kinase</keyword>
<evidence type="ECO:0000256" key="2">
    <source>
        <dbReference type="ARBA" id="ARBA00022527"/>
    </source>
</evidence>